<evidence type="ECO:0000256" key="4">
    <source>
        <dbReference type="ARBA" id="ARBA00022829"/>
    </source>
</evidence>
<dbReference type="GO" id="GO:0007059">
    <property type="term" value="P:chromosome segregation"/>
    <property type="evidence" value="ECO:0007669"/>
    <property type="project" value="UniProtKB-UniRule"/>
</dbReference>
<dbReference type="AlphaFoldDB" id="A0A840I0Z4"/>
<keyword evidence="7 9" id="KW-0233">DNA recombination</keyword>
<dbReference type="InterPro" id="IPR023009">
    <property type="entry name" value="Tyrosine_recombinase_XerC/XerD"/>
</dbReference>
<dbReference type="InterPro" id="IPR013762">
    <property type="entry name" value="Integrase-like_cat_sf"/>
</dbReference>
<sequence length="320" mass="35054">MPAQPAAMPSYAALRSGFLRSLAAERRASAYTVRNYEGAIERFEAFLQDHLGEPASLRVLRTLETRDYRAFLAARRREGAAVPTVRLDLSALKTFHRYLHRHAGLPLEPLAALRSPKAPKRLPRPVGAEDALSLTRIETVARQGAALWIGARDAALFTLLYGAGLRISEALDLNAGAADGPTLRVLGKGAKHRDVPLLEPVREALRSYERALRDDETARHFRARLSPAPLFLGARGGRLSPAIAQRRLRELRPKLGLPESATPHALRHAFATHLLARGADLRVIQDLLGHASLSSTQRYTEVDAGRLLSVHGAAHPRARA</sequence>
<comment type="similarity">
    <text evidence="9">Belongs to the 'phage' integrase family. XerC subfamily.</text>
</comment>
<evidence type="ECO:0000256" key="1">
    <source>
        <dbReference type="ARBA" id="ARBA00004496"/>
    </source>
</evidence>
<evidence type="ECO:0000313" key="13">
    <source>
        <dbReference type="Proteomes" id="UP000563524"/>
    </source>
</evidence>
<protein>
    <recommendedName>
        <fullName evidence="9">Tyrosine recombinase XerC</fullName>
    </recommendedName>
</protein>
<evidence type="ECO:0000259" key="11">
    <source>
        <dbReference type="PROSITE" id="PS51900"/>
    </source>
</evidence>
<comment type="function">
    <text evidence="9">Site-specific tyrosine recombinase, which acts by catalyzing the cutting and rejoining of the recombining DNA molecules. The XerC-XerD complex is essential to convert dimers of the bacterial chromosome into monomers to permit their segregation at cell division. It also contributes to the segregational stability of plasmids.</text>
</comment>
<keyword evidence="13" id="KW-1185">Reference proteome</keyword>
<dbReference type="PROSITE" id="PS51898">
    <property type="entry name" value="TYR_RECOMBINASE"/>
    <property type="match status" value="1"/>
</dbReference>
<dbReference type="InterPro" id="IPR011010">
    <property type="entry name" value="DNA_brk_join_enz"/>
</dbReference>
<dbReference type="GO" id="GO:0006313">
    <property type="term" value="P:DNA transposition"/>
    <property type="evidence" value="ECO:0007669"/>
    <property type="project" value="UniProtKB-UniRule"/>
</dbReference>
<dbReference type="EMBL" id="JACHOB010000001">
    <property type="protein sequence ID" value="MBB4657872.1"/>
    <property type="molecule type" value="Genomic_DNA"/>
</dbReference>
<keyword evidence="5 9" id="KW-0229">DNA integration</keyword>
<evidence type="ECO:0000256" key="8">
    <source>
        <dbReference type="ARBA" id="ARBA00023306"/>
    </source>
</evidence>
<comment type="subcellular location">
    <subcellularLocation>
        <location evidence="1 9">Cytoplasm</location>
    </subcellularLocation>
</comment>
<feature type="domain" description="Tyr recombinase" evidence="10">
    <location>
        <begin position="121"/>
        <end position="312"/>
    </location>
</feature>
<dbReference type="PANTHER" id="PTHR30349">
    <property type="entry name" value="PHAGE INTEGRASE-RELATED"/>
    <property type="match status" value="1"/>
</dbReference>
<feature type="active site" evidence="9">
    <location>
        <position position="166"/>
    </location>
</feature>
<feature type="active site" evidence="9">
    <location>
        <position position="267"/>
    </location>
</feature>
<feature type="active site" evidence="9">
    <location>
        <position position="264"/>
    </location>
</feature>
<dbReference type="InterPro" id="IPR044068">
    <property type="entry name" value="CB"/>
</dbReference>
<evidence type="ECO:0000256" key="3">
    <source>
        <dbReference type="ARBA" id="ARBA00022618"/>
    </source>
</evidence>
<dbReference type="PROSITE" id="PS51900">
    <property type="entry name" value="CB"/>
    <property type="match status" value="1"/>
</dbReference>
<organism evidence="12 13">
    <name type="scientific">Parvularcula dongshanensis</name>
    <dbReference type="NCBI Taxonomy" id="1173995"/>
    <lineage>
        <taxon>Bacteria</taxon>
        <taxon>Pseudomonadati</taxon>
        <taxon>Pseudomonadota</taxon>
        <taxon>Alphaproteobacteria</taxon>
        <taxon>Parvularculales</taxon>
        <taxon>Parvularculaceae</taxon>
        <taxon>Parvularcula</taxon>
    </lineage>
</organism>
<proteinExistence type="inferred from homology"/>
<keyword evidence="8 9" id="KW-0131">Cell cycle</keyword>
<comment type="caution">
    <text evidence="12">The sequence shown here is derived from an EMBL/GenBank/DDBJ whole genome shotgun (WGS) entry which is preliminary data.</text>
</comment>
<dbReference type="Gene3D" id="1.10.150.130">
    <property type="match status" value="1"/>
</dbReference>
<evidence type="ECO:0000259" key="10">
    <source>
        <dbReference type="PROSITE" id="PS51898"/>
    </source>
</evidence>
<keyword evidence="4 9" id="KW-0159">Chromosome partition</keyword>
<keyword evidence="3 9" id="KW-0132">Cell division</keyword>
<feature type="active site" evidence="9">
    <location>
        <position position="188"/>
    </location>
</feature>
<dbReference type="GO" id="GO:0009037">
    <property type="term" value="F:tyrosine-based site-specific recombinase activity"/>
    <property type="evidence" value="ECO:0007669"/>
    <property type="project" value="UniProtKB-UniRule"/>
</dbReference>
<evidence type="ECO:0000256" key="9">
    <source>
        <dbReference type="HAMAP-Rule" id="MF_01808"/>
    </source>
</evidence>
<dbReference type="PANTHER" id="PTHR30349:SF90">
    <property type="entry name" value="TYROSINE RECOMBINASE XERD"/>
    <property type="match status" value="1"/>
</dbReference>
<dbReference type="Pfam" id="PF00589">
    <property type="entry name" value="Phage_integrase"/>
    <property type="match status" value="1"/>
</dbReference>
<dbReference type="InterPro" id="IPR010998">
    <property type="entry name" value="Integrase_recombinase_N"/>
</dbReference>
<gene>
    <name evidence="9" type="primary">xerC</name>
    <name evidence="12" type="ORF">GGQ59_000372</name>
</gene>
<reference evidence="12 13" key="1">
    <citation type="submission" date="2020-08" db="EMBL/GenBank/DDBJ databases">
        <title>Genomic Encyclopedia of Type Strains, Phase IV (KMG-IV): sequencing the most valuable type-strain genomes for metagenomic binning, comparative biology and taxonomic classification.</title>
        <authorList>
            <person name="Goeker M."/>
        </authorList>
    </citation>
    <scope>NUCLEOTIDE SEQUENCE [LARGE SCALE GENOMIC DNA]</scope>
    <source>
        <strain evidence="12 13">DSM 102850</strain>
    </source>
</reference>
<feature type="active site" evidence="9">
    <location>
        <position position="290"/>
    </location>
</feature>
<feature type="active site" description="O-(3'-phospho-DNA)-tyrosine intermediate" evidence="9">
    <location>
        <position position="299"/>
    </location>
</feature>
<evidence type="ECO:0000313" key="12">
    <source>
        <dbReference type="EMBL" id="MBB4657872.1"/>
    </source>
</evidence>
<dbReference type="GO" id="GO:0051301">
    <property type="term" value="P:cell division"/>
    <property type="evidence" value="ECO:0007669"/>
    <property type="project" value="UniProtKB-KW"/>
</dbReference>
<accession>A0A840I0Z4</accession>
<dbReference type="InterPro" id="IPR050090">
    <property type="entry name" value="Tyrosine_recombinase_XerCD"/>
</dbReference>
<dbReference type="Gene3D" id="1.10.443.10">
    <property type="entry name" value="Intergrase catalytic core"/>
    <property type="match status" value="1"/>
</dbReference>
<dbReference type="GO" id="GO:0003677">
    <property type="term" value="F:DNA binding"/>
    <property type="evidence" value="ECO:0007669"/>
    <property type="project" value="UniProtKB-UniRule"/>
</dbReference>
<evidence type="ECO:0000256" key="5">
    <source>
        <dbReference type="ARBA" id="ARBA00022908"/>
    </source>
</evidence>
<feature type="domain" description="Core-binding (CB)" evidence="11">
    <location>
        <begin position="9"/>
        <end position="100"/>
    </location>
</feature>
<dbReference type="InterPro" id="IPR004107">
    <property type="entry name" value="Integrase_SAM-like_N"/>
</dbReference>
<comment type="subunit">
    <text evidence="9">Forms a cyclic heterotetrameric complex composed of two molecules of XerC and two molecules of XerD.</text>
</comment>
<dbReference type="SUPFAM" id="SSF56349">
    <property type="entry name" value="DNA breaking-rejoining enzymes"/>
    <property type="match status" value="1"/>
</dbReference>
<dbReference type="Pfam" id="PF02899">
    <property type="entry name" value="Phage_int_SAM_1"/>
    <property type="match status" value="1"/>
</dbReference>
<dbReference type="InterPro" id="IPR002104">
    <property type="entry name" value="Integrase_catalytic"/>
</dbReference>
<evidence type="ECO:0000256" key="6">
    <source>
        <dbReference type="ARBA" id="ARBA00023125"/>
    </source>
</evidence>
<dbReference type="HAMAP" id="MF_01808">
    <property type="entry name" value="Recomb_XerC_XerD"/>
    <property type="match status" value="1"/>
</dbReference>
<name>A0A840I0Z4_9PROT</name>
<dbReference type="GO" id="GO:0005737">
    <property type="term" value="C:cytoplasm"/>
    <property type="evidence" value="ECO:0007669"/>
    <property type="project" value="UniProtKB-SubCell"/>
</dbReference>
<evidence type="ECO:0000256" key="2">
    <source>
        <dbReference type="ARBA" id="ARBA00022490"/>
    </source>
</evidence>
<keyword evidence="2 9" id="KW-0963">Cytoplasm</keyword>
<keyword evidence="6 9" id="KW-0238">DNA-binding</keyword>
<dbReference type="Proteomes" id="UP000563524">
    <property type="component" value="Unassembled WGS sequence"/>
</dbReference>
<evidence type="ECO:0000256" key="7">
    <source>
        <dbReference type="ARBA" id="ARBA00023172"/>
    </source>
</evidence>